<feature type="region of interest" description="Disordered" evidence="1">
    <location>
        <begin position="1"/>
        <end position="20"/>
    </location>
</feature>
<comment type="caution">
    <text evidence="2">The sequence shown here is derived from an EMBL/GenBank/DDBJ whole genome shotgun (WGS) entry which is preliminary data.</text>
</comment>
<proteinExistence type="predicted"/>
<feature type="compositionally biased region" description="Polar residues" evidence="1">
    <location>
        <begin position="33"/>
        <end position="71"/>
    </location>
</feature>
<feature type="compositionally biased region" description="Low complexity" evidence="1">
    <location>
        <begin position="72"/>
        <end position="81"/>
    </location>
</feature>
<dbReference type="EMBL" id="NDHI03003479">
    <property type="protein sequence ID" value="PNJ37784.1"/>
    <property type="molecule type" value="Genomic_DNA"/>
</dbReference>
<feature type="compositionally biased region" description="Polar residues" evidence="1">
    <location>
        <begin position="92"/>
        <end position="107"/>
    </location>
</feature>
<reference evidence="2" key="1">
    <citation type="submission" date="2017-12" db="EMBL/GenBank/DDBJ databases">
        <title>High-resolution comparative analysis of great ape genomes.</title>
        <authorList>
            <person name="Pollen A."/>
            <person name="Hastie A."/>
            <person name="Hormozdiari F."/>
            <person name="Dougherty M."/>
            <person name="Liu R."/>
            <person name="Chaisson M."/>
            <person name="Hoppe E."/>
            <person name="Hill C."/>
            <person name="Pang A."/>
            <person name="Hillier L."/>
            <person name="Baker C."/>
            <person name="Armstrong J."/>
            <person name="Shendure J."/>
            <person name="Paten B."/>
            <person name="Wilson R."/>
            <person name="Chao H."/>
            <person name="Schneider V."/>
            <person name="Ventura M."/>
            <person name="Kronenberg Z."/>
            <person name="Murali S."/>
            <person name="Gordon D."/>
            <person name="Cantsilieris S."/>
            <person name="Munson K."/>
            <person name="Nelson B."/>
            <person name="Raja A."/>
            <person name="Underwood J."/>
            <person name="Diekhans M."/>
            <person name="Fiddes I."/>
            <person name="Haussler D."/>
            <person name="Eichler E."/>
        </authorList>
    </citation>
    <scope>NUCLEOTIDE SEQUENCE [LARGE SCALE GENOMIC DNA]</scope>
    <source>
        <strain evidence="2">Susie</strain>
    </source>
</reference>
<dbReference type="AlphaFoldDB" id="A0A2J8TXM9"/>
<organism evidence="2">
    <name type="scientific">Pongo abelii</name>
    <name type="common">Sumatran orangutan</name>
    <name type="synonym">Pongo pygmaeus abelii</name>
    <dbReference type="NCBI Taxonomy" id="9601"/>
    <lineage>
        <taxon>Eukaryota</taxon>
        <taxon>Metazoa</taxon>
        <taxon>Chordata</taxon>
        <taxon>Craniata</taxon>
        <taxon>Vertebrata</taxon>
        <taxon>Euteleostomi</taxon>
        <taxon>Mammalia</taxon>
        <taxon>Eutheria</taxon>
        <taxon>Euarchontoglires</taxon>
        <taxon>Primates</taxon>
        <taxon>Haplorrhini</taxon>
        <taxon>Catarrhini</taxon>
        <taxon>Hominidae</taxon>
        <taxon>Pongo</taxon>
    </lineage>
</organism>
<evidence type="ECO:0000313" key="2">
    <source>
        <dbReference type="EMBL" id="PNJ37784.1"/>
    </source>
</evidence>
<name>A0A2J8TXM9_PONAB</name>
<sequence length="107" mass="11577">MDRSKENCISGPVKVTAPVGGPKRVLVTQQFPCQNPLPANSGQAQRVLCPSNSSQRVPLQAQKLVSSHKPVQNQKQQKQLQATSVPHPVSRPLNNTQKSKQPLPSAP</sequence>
<protein>
    <submittedName>
        <fullName evidence="2">AURKA isoform 6</fullName>
    </submittedName>
</protein>
<feature type="non-terminal residue" evidence="2">
    <location>
        <position position="107"/>
    </location>
</feature>
<accession>A0A2J8TXM9</accession>
<gene>
    <name evidence="2" type="ORF">CR201_G0031758</name>
</gene>
<evidence type="ECO:0000256" key="1">
    <source>
        <dbReference type="SAM" id="MobiDB-lite"/>
    </source>
</evidence>
<feature type="region of interest" description="Disordered" evidence="1">
    <location>
        <begin position="33"/>
        <end position="107"/>
    </location>
</feature>